<dbReference type="CDD" id="cd00067">
    <property type="entry name" value="GAL4"/>
    <property type="match status" value="1"/>
</dbReference>
<name>A0AAN6ZFF5_9PEZI</name>
<evidence type="ECO:0000256" key="5">
    <source>
        <dbReference type="ARBA" id="ARBA00022833"/>
    </source>
</evidence>
<evidence type="ECO:0000256" key="1">
    <source>
        <dbReference type="ARBA" id="ARBA00004123"/>
    </source>
</evidence>
<evidence type="ECO:0000313" key="11">
    <source>
        <dbReference type="EMBL" id="KAK4135923.1"/>
    </source>
</evidence>
<evidence type="ECO:0000259" key="10">
    <source>
        <dbReference type="PROSITE" id="PS50157"/>
    </source>
</evidence>
<dbReference type="GO" id="GO:0008270">
    <property type="term" value="F:zinc ion binding"/>
    <property type="evidence" value="ECO:0007669"/>
    <property type="project" value="UniProtKB-KW"/>
</dbReference>
<dbReference type="Proteomes" id="UP001304895">
    <property type="component" value="Unassembled WGS sequence"/>
</dbReference>
<dbReference type="AlphaFoldDB" id="A0AAN6ZFF5"/>
<dbReference type="PROSITE" id="PS50048">
    <property type="entry name" value="ZN2_CY6_FUNGAL_2"/>
    <property type="match status" value="1"/>
</dbReference>
<dbReference type="Gene3D" id="3.30.160.60">
    <property type="entry name" value="Classic Zinc Finger"/>
    <property type="match status" value="2"/>
</dbReference>
<dbReference type="PROSITE" id="PS00028">
    <property type="entry name" value="ZINC_FINGER_C2H2_1"/>
    <property type="match status" value="1"/>
</dbReference>
<dbReference type="SMART" id="SM00355">
    <property type="entry name" value="ZnF_C2H2"/>
    <property type="match status" value="2"/>
</dbReference>
<dbReference type="GO" id="GO:0005634">
    <property type="term" value="C:nucleus"/>
    <property type="evidence" value="ECO:0007669"/>
    <property type="project" value="UniProtKB-SubCell"/>
</dbReference>
<keyword evidence="3" id="KW-0677">Repeat</keyword>
<dbReference type="InterPro" id="IPR036864">
    <property type="entry name" value="Zn2-C6_fun-type_DNA-bd_sf"/>
</dbReference>
<dbReference type="Pfam" id="PF04082">
    <property type="entry name" value="Fungal_trans"/>
    <property type="match status" value="1"/>
</dbReference>
<dbReference type="InterPro" id="IPR051059">
    <property type="entry name" value="VerF-like"/>
</dbReference>
<evidence type="ECO:0000256" key="6">
    <source>
        <dbReference type="ARBA" id="ARBA00023242"/>
    </source>
</evidence>
<dbReference type="Pfam" id="PF00172">
    <property type="entry name" value="Zn_clus"/>
    <property type="match status" value="1"/>
</dbReference>
<comment type="subcellular location">
    <subcellularLocation>
        <location evidence="1">Nucleus</location>
    </subcellularLocation>
</comment>
<keyword evidence="2" id="KW-0479">Metal-binding</keyword>
<dbReference type="PROSITE" id="PS50157">
    <property type="entry name" value="ZINC_FINGER_C2H2_2"/>
    <property type="match status" value="1"/>
</dbReference>
<evidence type="ECO:0000256" key="3">
    <source>
        <dbReference type="ARBA" id="ARBA00022737"/>
    </source>
</evidence>
<dbReference type="SUPFAM" id="SSF57667">
    <property type="entry name" value="beta-beta-alpha zinc fingers"/>
    <property type="match status" value="1"/>
</dbReference>
<feature type="domain" description="C2H2-type" evidence="10">
    <location>
        <begin position="8"/>
        <end position="35"/>
    </location>
</feature>
<feature type="region of interest" description="Disordered" evidence="8">
    <location>
        <begin position="697"/>
        <end position="716"/>
    </location>
</feature>
<dbReference type="GO" id="GO:0000785">
    <property type="term" value="C:chromatin"/>
    <property type="evidence" value="ECO:0007669"/>
    <property type="project" value="TreeGrafter"/>
</dbReference>
<dbReference type="GO" id="GO:0000981">
    <property type="term" value="F:DNA-binding transcription factor activity, RNA polymerase II-specific"/>
    <property type="evidence" value="ECO:0007669"/>
    <property type="project" value="InterPro"/>
</dbReference>
<feature type="compositionally biased region" description="Basic and acidic residues" evidence="8">
    <location>
        <begin position="130"/>
        <end position="141"/>
    </location>
</feature>
<evidence type="ECO:0000256" key="7">
    <source>
        <dbReference type="PROSITE-ProRule" id="PRU00042"/>
    </source>
</evidence>
<evidence type="ECO:0000256" key="2">
    <source>
        <dbReference type="ARBA" id="ARBA00022723"/>
    </source>
</evidence>
<dbReference type="InterPro" id="IPR007219">
    <property type="entry name" value="XnlR_reg_dom"/>
</dbReference>
<evidence type="ECO:0000313" key="12">
    <source>
        <dbReference type="Proteomes" id="UP001304895"/>
    </source>
</evidence>
<dbReference type="Gene3D" id="4.10.240.10">
    <property type="entry name" value="Zn(2)-C6 fungal-type DNA-binding domain"/>
    <property type="match status" value="1"/>
</dbReference>
<sequence length="744" mass="83953">MADARGLHRCLVCSKTYKRREHLQRHRSSHTSERPHRCVLCSASFQRSDVLRRHVQTCDGPDNASPSRRRACNRCVHQKKACDSGQPCQNCAKRRVDCQYPNPSALAGTTIAVADADDPLRPPPSSTRPNPDHDPHLHTHADPLGPTFELAPFGNFDALVQQAVSLFPILPDDWLGIDFSEPAIQDSFESFRNEPGDDAAATRRHPYSFSFLYHFTSRTGLASSFDCATLQQRQQIVAAFHQCSPEQLQHGDSLGATPPPSVSASFDDNPYAVPVSHGLSWSSWLHNPIVLKLQQMVMLIKNVVTVRPNNSTITLTWTPALEQKCLQFFSPSRFAKFIELYWSVWHPNVNFLHRPTFDPAASKAVLLAAMALIGACVSPDPADNEDARMWFNCVEEMVFADDDFCRDIDPPPVNDTTPPFSTLADRPRLQALQAAYVVCLFQNWEGTDASKRRIRRHRFSTVVSAARDLGIDTARHIDYTKQPKHEFNWTEYVLREELIRMFIWIFLLDAGFVIFNNLPHRMVIKEMRMHMASPEACFQAATGEECIEQIHQWMQPTSPFCSLLLREAIETLCLDTLTPDSQERLSQLGPVNLFAMVSAIHYIIFQHQNLFAVDGQLVPIRNGLRNWIAIWTRYSQLPPSCSPHGVLQEDCVSPETMWKRVGFVRFSPEYWLLGSLLTDRISSTTVGAHAQHSVPGGFAPGSFPPSSGGQGKPKSAEPILEKYDQTSMRQVNDLITDFQKFHLD</sequence>
<dbReference type="InterPro" id="IPR036236">
    <property type="entry name" value="Znf_C2H2_sf"/>
</dbReference>
<feature type="region of interest" description="Disordered" evidence="8">
    <location>
        <begin position="115"/>
        <end position="144"/>
    </location>
</feature>
<dbReference type="CDD" id="cd12148">
    <property type="entry name" value="fungal_TF_MHR"/>
    <property type="match status" value="1"/>
</dbReference>
<reference evidence="11" key="1">
    <citation type="journal article" date="2023" name="Mol. Phylogenet. Evol.">
        <title>Genome-scale phylogeny and comparative genomics of the fungal order Sordariales.</title>
        <authorList>
            <person name="Hensen N."/>
            <person name="Bonometti L."/>
            <person name="Westerberg I."/>
            <person name="Brannstrom I.O."/>
            <person name="Guillou S."/>
            <person name="Cros-Aarteil S."/>
            <person name="Calhoun S."/>
            <person name="Haridas S."/>
            <person name="Kuo A."/>
            <person name="Mondo S."/>
            <person name="Pangilinan J."/>
            <person name="Riley R."/>
            <person name="LaButti K."/>
            <person name="Andreopoulos B."/>
            <person name="Lipzen A."/>
            <person name="Chen C."/>
            <person name="Yan M."/>
            <person name="Daum C."/>
            <person name="Ng V."/>
            <person name="Clum A."/>
            <person name="Steindorff A."/>
            <person name="Ohm R.A."/>
            <person name="Martin F."/>
            <person name="Silar P."/>
            <person name="Natvig D.O."/>
            <person name="Lalanne C."/>
            <person name="Gautier V."/>
            <person name="Ament-Velasquez S.L."/>
            <person name="Kruys A."/>
            <person name="Hutchinson M.I."/>
            <person name="Powell A.J."/>
            <person name="Barry K."/>
            <person name="Miller A.N."/>
            <person name="Grigoriev I.V."/>
            <person name="Debuchy R."/>
            <person name="Gladieux P."/>
            <person name="Hiltunen Thoren M."/>
            <person name="Johannesson H."/>
        </authorList>
    </citation>
    <scope>NUCLEOTIDE SEQUENCE</scope>
    <source>
        <strain evidence="11">CBS 123565</strain>
    </source>
</reference>
<gene>
    <name evidence="11" type="ORF">BT67DRAFT_448813</name>
</gene>
<feature type="compositionally biased region" description="Low complexity" evidence="8">
    <location>
        <begin position="697"/>
        <end position="707"/>
    </location>
</feature>
<dbReference type="SMART" id="SM00066">
    <property type="entry name" value="GAL4"/>
    <property type="match status" value="1"/>
</dbReference>
<dbReference type="GO" id="GO:0006351">
    <property type="term" value="P:DNA-templated transcription"/>
    <property type="evidence" value="ECO:0007669"/>
    <property type="project" value="InterPro"/>
</dbReference>
<organism evidence="11 12">
    <name type="scientific">Trichocladium antarcticum</name>
    <dbReference type="NCBI Taxonomy" id="1450529"/>
    <lineage>
        <taxon>Eukaryota</taxon>
        <taxon>Fungi</taxon>
        <taxon>Dikarya</taxon>
        <taxon>Ascomycota</taxon>
        <taxon>Pezizomycotina</taxon>
        <taxon>Sordariomycetes</taxon>
        <taxon>Sordariomycetidae</taxon>
        <taxon>Sordariales</taxon>
        <taxon>Chaetomiaceae</taxon>
        <taxon>Trichocladium</taxon>
    </lineage>
</organism>
<dbReference type="SUPFAM" id="SSF57701">
    <property type="entry name" value="Zn2/Cys6 DNA-binding domain"/>
    <property type="match status" value="1"/>
</dbReference>
<proteinExistence type="predicted"/>
<comment type="caution">
    <text evidence="11">The sequence shown here is derived from an EMBL/GenBank/DDBJ whole genome shotgun (WGS) entry which is preliminary data.</text>
</comment>
<dbReference type="InterPro" id="IPR013087">
    <property type="entry name" value="Znf_C2H2_type"/>
</dbReference>
<evidence type="ECO:0000259" key="9">
    <source>
        <dbReference type="PROSITE" id="PS50048"/>
    </source>
</evidence>
<keyword evidence="4 7" id="KW-0863">Zinc-finger</keyword>
<dbReference type="PANTHER" id="PTHR40626">
    <property type="entry name" value="MIP31509P"/>
    <property type="match status" value="1"/>
</dbReference>
<keyword evidence="5" id="KW-0862">Zinc</keyword>
<keyword evidence="12" id="KW-1185">Reference proteome</keyword>
<reference evidence="11" key="2">
    <citation type="submission" date="2023-05" db="EMBL/GenBank/DDBJ databases">
        <authorList>
            <consortium name="Lawrence Berkeley National Laboratory"/>
            <person name="Steindorff A."/>
            <person name="Hensen N."/>
            <person name="Bonometti L."/>
            <person name="Westerberg I."/>
            <person name="Brannstrom I.O."/>
            <person name="Guillou S."/>
            <person name="Cros-Aarteil S."/>
            <person name="Calhoun S."/>
            <person name="Haridas S."/>
            <person name="Kuo A."/>
            <person name="Mondo S."/>
            <person name="Pangilinan J."/>
            <person name="Riley R."/>
            <person name="Labutti K."/>
            <person name="Andreopoulos B."/>
            <person name="Lipzen A."/>
            <person name="Chen C."/>
            <person name="Yanf M."/>
            <person name="Daum C."/>
            <person name="Ng V."/>
            <person name="Clum A."/>
            <person name="Ohm R."/>
            <person name="Martin F."/>
            <person name="Silar P."/>
            <person name="Natvig D."/>
            <person name="Lalanne C."/>
            <person name="Gautier V."/>
            <person name="Ament-Velasquez S.L."/>
            <person name="Kruys A."/>
            <person name="Hutchinson M.I."/>
            <person name="Powell A.J."/>
            <person name="Barry K."/>
            <person name="Miller A.N."/>
            <person name="Grigoriev I.V."/>
            <person name="Debuchy R."/>
            <person name="Gladieux P."/>
            <person name="Thoren M.H."/>
            <person name="Johannesson H."/>
        </authorList>
    </citation>
    <scope>NUCLEOTIDE SEQUENCE</scope>
    <source>
        <strain evidence="11">CBS 123565</strain>
    </source>
</reference>
<evidence type="ECO:0000256" key="8">
    <source>
        <dbReference type="SAM" id="MobiDB-lite"/>
    </source>
</evidence>
<dbReference type="InterPro" id="IPR001138">
    <property type="entry name" value="Zn2Cys6_DnaBD"/>
</dbReference>
<dbReference type="PANTHER" id="PTHR40626:SF3">
    <property type="entry name" value="TRANSCRIPTION FACTOR WITH C2H2 AND ZN(2)-CYS(6) DNA BINDING DOMAIN (EUROFUNG)-RELATED"/>
    <property type="match status" value="1"/>
</dbReference>
<evidence type="ECO:0000256" key="4">
    <source>
        <dbReference type="ARBA" id="ARBA00022771"/>
    </source>
</evidence>
<keyword evidence="6" id="KW-0539">Nucleus</keyword>
<protein>
    <submittedName>
        <fullName evidence="11">Uncharacterized protein</fullName>
    </submittedName>
</protein>
<dbReference type="EMBL" id="MU853405">
    <property type="protein sequence ID" value="KAK4135923.1"/>
    <property type="molecule type" value="Genomic_DNA"/>
</dbReference>
<feature type="domain" description="Zn(2)-C6 fungal-type" evidence="9">
    <location>
        <begin position="71"/>
        <end position="100"/>
    </location>
</feature>
<dbReference type="GO" id="GO:0000978">
    <property type="term" value="F:RNA polymerase II cis-regulatory region sequence-specific DNA binding"/>
    <property type="evidence" value="ECO:0007669"/>
    <property type="project" value="InterPro"/>
</dbReference>
<accession>A0AAN6ZFF5</accession>